<keyword evidence="10" id="KW-1185">Reference proteome</keyword>
<dbReference type="GO" id="GO:0005829">
    <property type="term" value="C:cytosol"/>
    <property type="evidence" value="ECO:0000318"/>
    <property type="project" value="GO_Central"/>
</dbReference>
<dbReference type="GO" id="GO:0031624">
    <property type="term" value="F:ubiquitin conjugating enzyme binding"/>
    <property type="evidence" value="ECO:0000318"/>
    <property type="project" value="GO_Central"/>
</dbReference>
<dbReference type="GO" id="GO:0030332">
    <property type="term" value="F:cyclin binding"/>
    <property type="evidence" value="ECO:0000318"/>
    <property type="project" value="GO_Central"/>
</dbReference>
<evidence type="ECO:0000256" key="7">
    <source>
        <dbReference type="ARBA" id="ARBA00053831"/>
    </source>
</evidence>
<reference evidence="11" key="1">
    <citation type="journal article" date="2002" name="Dev. Dyn.">
        <title>Genetic and genomic tools for Xenopus research: The NIH Xenopus initiative.</title>
        <authorList>
            <person name="Klein S.L."/>
            <person name="Strausberg R.L."/>
            <person name="Wagner L."/>
            <person name="Pontius J."/>
            <person name="Clifton S.W."/>
            <person name="Richardson P."/>
        </authorList>
    </citation>
    <scope>NUCLEOTIDE SEQUENCE</scope>
</reference>
<dbReference type="GO" id="GO:0006513">
    <property type="term" value="P:protein monoubiquitination"/>
    <property type="evidence" value="ECO:0000318"/>
    <property type="project" value="GO_Central"/>
</dbReference>
<dbReference type="GO" id="GO:0061630">
    <property type="term" value="F:ubiquitin protein ligase activity"/>
    <property type="evidence" value="ECO:0000318"/>
    <property type="project" value="GO_Central"/>
</dbReference>
<comment type="subunit">
    <text evidence="8">Interacts with UBE2C/UbcH10 (E2 ubiquitin-conjugating enzyme). In vitro, interacts with cyclin-B.</text>
</comment>
<dbReference type="AGR" id="Xenbase:XB-GENE-963106"/>
<accession>Q5PQ45</accession>
<evidence type="ECO:0000313" key="11">
    <source>
        <dbReference type="RefSeq" id="NP_001088721.1"/>
    </source>
</evidence>
<dbReference type="KEGG" id="xla:495985"/>
<evidence type="ECO:0000256" key="8">
    <source>
        <dbReference type="ARBA" id="ARBA00064185"/>
    </source>
</evidence>
<dbReference type="EC" id="2.3.2.26" evidence="2"/>
<dbReference type="GO" id="GO:0000151">
    <property type="term" value="C:ubiquitin ligase complex"/>
    <property type="evidence" value="ECO:0000318"/>
    <property type="project" value="GO_Central"/>
</dbReference>
<dbReference type="PANTHER" id="PTHR31531:SF2">
    <property type="entry name" value="E3 UBIQUITIN-PROTEIN LIGASE E3D"/>
    <property type="match status" value="1"/>
</dbReference>
<dbReference type="GO" id="GO:0016874">
    <property type="term" value="F:ligase activity"/>
    <property type="evidence" value="ECO:0007669"/>
    <property type="project" value="UniProtKB-KW"/>
</dbReference>
<proteinExistence type="evidence at transcript level"/>
<dbReference type="RefSeq" id="NP_001088721.1">
    <property type="nucleotide sequence ID" value="NM_001095252.1"/>
</dbReference>
<dbReference type="Xenbase" id="XB-GENE-963106">
    <property type="gene designation" value="ube3d.S"/>
</dbReference>
<keyword evidence="11" id="KW-0436">Ligase</keyword>
<dbReference type="AlphaFoldDB" id="Q5PQ45"/>
<dbReference type="GO" id="GO:0051865">
    <property type="term" value="P:protein autoubiquitination"/>
    <property type="evidence" value="ECO:0000318"/>
    <property type="project" value="GO_Central"/>
</dbReference>
<dbReference type="EMBL" id="BC087371">
    <property type="protein sequence ID" value="AAH87371.1"/>
    <property type="molecule type" value="mRNA"/>
</dbReference>
<evidence type="ECO:0000256" key="5">
    <source>
        <dbReference type="ARBA" id="ARBA00032234"/>
    </source>
</evidence>
<dbReference type="Bgee" id="495985">
    <property type="expression patterns" value="Expressed in oocyte and 19 other cell types or tissues"/>
</dbReference>
<protein>
    <recommendedName>
        <fullName evidence="3">E3 ubiquitin-protein ligase E3D</fullName>
        <ecNumber evidence="2">2.3.2.26</ecNumber>
    </recommendedName>
    <alternativeName>
        <fullName evidence="6">HECT-type E3 ubiquitin transferase E3D</fullName>
    </alternativeName>
    <alternativeName>
        <fullName evidence="5">UbcH10-binding protein with a HECT-like domain</fullName>
    </alternativeName>
    <alternativeName>
        <fullName evidence="4">Ubiquitin-conjugating enzyme E2C-binding protein</fullName>
    </alternativeName>
</protein>
<evidence type="ECO:0000256" key="2">
    <source>
        <dbReference type="ARBA" id="ARBA00012485"/>
    </source>
</evidence>
<comment type="function">
    <text evidence="7">E3 ubiquitin-protein ligase which accepts ubiquitin from specific E2 ubiquitin-conjugating enzymes, and transfers it to substrates, generally promoting their degradation by the proteasome. Independently of its E3 ubiquitin-protein ligase activity, acts as an inhibitor of CPSF3 endonuclease activity by blocking CPSF3 active site.</text>
</comment>
<dbReference type="GeneID" id="495985"/>
<dbReference type="PANTHER" id="PTHR31531">
    <property type="entry name" value="E3 UBIQUITIN-PROTEIN LIGASE E3D FAMILY MEMBER"/>
    <property type="match status" value="1"/>
</dbReference>
<name>Q5PQ45_XENLA</name>
<dbReference type="GO" id="GO:0000209">
    <property type="term" value="P:protein polyubiquitination"/>
    <property type="evidence" value="ECO:0000318"/>
    <property type="project" value="GO_Central"/>
</dbReference>
<reference evidence="9" key="2">
    <citation type="submission" date="2004-12" db="EMBL/GenBank/DDBJ databases">
        <authorList>
            <consortium name="NIH - Xenopus Gene Collection (XGC) project"/>
        </authorList>
    </citation>
    <scope>NUCLEOTIDE SEQUENCE [LARGE SCALE MRNA]</scope>
    <source>
        <tissue evidence="9">Testis</tissue>
    </source>
</reference>
<evidence type="ECO:0000256" key="1">
    <source>
        <dbReference type="ARBA" id="ARBA00000885"/>
    </source>
</evidence>
<dbReference type="DNASU" id="495985"/>
<organism evidence="9">
    <name type="scientific">Xenopus laevis</name>
    <name type="common">African clawed frog</name>
    <dbReference type="NCBI Taxonomy" id="8355"/>
    <lineage>
        <taxon>Eukaryota</taxon>
        <taxon>Metazoa</taxon>
        <taxon>Chordata</taxon>
        <taxon>Craniata</taxon>
        <taxon>Vertebrata</taxon>
        <taxon>Euteleostomi</taxon>
        <taxon>Amphibia</taxon>
        <taxon>Batrachia</taxon>
        <taxon>Anura</taxon>
        <taxon>Pipoidea</taxon>
        <taxon>Pipidae</taxon>
        <taxon>Xenopodinae</taxon>
        <taxon>Xenopus</taxon>
        <taxon>Xenopus</taxon>
    </lineage>
</organism>
<gene>
    <name evidence="11 12" type="primary">ube3d.S</name>
    <name evidence="9" type="synonym">LOC495985</name>
    <name evidence="11" type="synonym">ube2cbp</name>
    <name evidence="11" type="synonym">ube3d</name>
</gene>
<evidence type="ECO:0000313" key="10">
    <source>
        <dbReference type="Proteomes" id="UP000186698"/>
    </source>
</evidence>
<evidence type="ECO:0000313" key="12">
    <source>
        <dbReference type="Xenbase" id="XB-GENE-963106"/>
    </source>
</evidence>
<reference evidence="11" key="3">
    <citation type="submission" date="2025-04" db="UniProtKB">
        <authorList>
            <consortium name="RefSeq"/>
        </authorList>
    </citation>
    <scope>IDENTIFICATION</scope>
</reference>
<sequence>MELQTDAAVCPASGATSHVRDTGTNSQGDCDIVVRLEIRKNMQTASLIVGGLGSLIVDVSLSPSFLQIQTSEQSERFCIPADVKLLPSSCRIMHQIAGEGLYMQLKVETANNTDMPLLLKEILKIQNNYTFYCQSCGEVIIKEQQFFRVLPLPGENWSSLIEEWCCHPDPFANRSCLPKVNDCFLGDTFLLLNTANISDPIVENNEKSSVPRLADANALKSKENTKVICKRCKAMLGEKVSSDAIKYYITEIMIHPSSQGYCMISRMQFLESILVRLLMEHSNCRSTFRFCIQESDGKHFLLLWLLNTDTLLVESPRKPGTQNNCFFSDNNVMASSRALEARNAMRVLFLPCSENRNKQLADKWMNDTGAHPLTFPLNTCLELILLLSLNNTSLPNSLRFMNNWQVSYLKM</sequence>
<dbReference type="Proteomes" id="UP000186698">
    <property type="component" value="Chromosome 5S"/>
</dbReference>
<dbReference type="OrthoDB" id="66510at2759"/>
<dbReference type="InterPro" id="IPR019193">
    <property type="entry name" value="UBQ-conj_enz_E2-bd_prot"/>
</dbReference>
<evidence type="ECO:0000256" key="6">
    <source>
        <dbReference type="ARBA" id="ARBA00032298"/>
    </source>
</evidence>
<evidence type="ECO:0000256" key="4">
    <source>
        <dbReference type="ARBA" id="ARBA00029737"/>
    </source>
</evidence>
<evidence type="ECO:0000256" key="3">
    <source>
        <dbReference type="ARBA" id="ARBA00013646"/>
    </source>
</evidence>
<dbReference type="Pfam" id="PF09814">
    <property type="entry name" value="HECT_2"/>
    <property type="match status" value="1"/>
</dbReference>
<comment type="catalytic activity">
    <reaction evidence="1">
        <text>S-ubiquitinyl-[E2 ubiquitin-conjugating enzyme]-L-cysteine + [acceptor protein]-L-lysine = [E2 ubiquitin-conjugating enzyme]-L-cysteine + N(6)-ubiquitinyl-[acceptor protein]-L-lysine.</text>
        <dbReference type="EC" id="2.3.2.26"/>
    </reaction>
</comment>
<dbReference type="GO" id="GO:0043161">
    <property type="term" value="P:proteasome-mediated ubiquitin-dependent protein catabolic process"/>
    <property type="evidence" value="ECO:0000318"/>
    <property type="project" value="GO_Central"/>
</dbReference>
<dbReference type="CTD" id="495985"/>
<dbReference type="GO" id="GO:0005634">
    <property type="term" value="C:nucleus"/>
    <property type="evidence" value="ECO:0000318"/>
    <property type="project" value="GO_Central"/>
</dbReference>
<evidence type="ECO:0000313" key="9">
    <source>
        <dbReference type="EMBL" id="AAH87371.1"/>
    </source>
</evidence>